<reference evidence="1" key="1">
    <citation type="journal article" date="2019" name="Sci. Rep.">
        <title>Draft genome of Tanacetum cinerariifolium, the natural source of mosquito coil.</title>
        <authorList>
            <person name="Yamashiro T."/>
            <person name="Shiraishi A."/>
            <person name="Satake H."/>
            <person name="Nakayama K."/>
        </authorList>
    </citation>
    <scope>NUCLEOTIDE SEQUENCE</scope>
</reference>
<gene>
    <name evidence="1" type="ORF">Tci_878198</name>
</gene>
<dbReference type="EMBL" id="BKCJ011223453">
    <property type="protein sequence ID" value="GFD06229.1"/>
    <property type="molecule type" value="Genomic_DNA"/>
</dbReference>
<dbReference type="AlphaFoldDB" id="A0A699TAB2"/>
<comment type="caution">
    <text evidence="1">The sequence shown here is derived from an EMBL/GenBank/DDBJ whole genome shotgun (WGS) entry which is preliminary data.</text>
</comment>
<proteinExistence type="predicted"/>
<organism evidence="1">
    <name type="scientific">Tanacetum cinerariifolium</name>
    <name type="common">Dalmatian daisy</name>
    <name type="synonym">Chrysanthemum cinerariifolium</name>
    <dbReference type="NCBI Taxonomy" id="118510"/>
    <lineage>
        <taxon>Eukaryota</taxon>
        <taxon>Viridiplantae</taxon>
        <taxon>Streptophyta</taxon>
        <taxon>Embryophyta</taxon>
        <taxon>Tracheophyta</taxon>
        <taxon>Spermatophyta</taxon>
        <taxon>Magnoliopsida</taxon>
        <taxon>eudicotyledons</taxon>
        <taxon>Gunneridae</taxon>
        <taxon>Pentapetalae</taxon>
        <taxon>asterids</taxon>
        <taxon>campanulids</taxon>
        <taxon>Asterales</taxon>
        <taxon>Asteraceae</taxon>
        <taxon>Asteroideae</taxon>
        <taxon>Anthemideae</taxon>
        <taxon>Anthemidinae</taxon>
        <taxon>Tanacetum</taxon>
    </lineage>
</organism>
<protein>
    <submittedName>
        <fullName evidence="1">Transcription factor DYT1</fullName>
    </submittedName>
</protein>
<accession>A0A699TAB2</accession>
<sequence length="71" mass="8178">IDYIQELKISVEDLTREIYAMEEEMANEQSFEIIQIRPEEKMKKWGIEGINGRVLVATQVQGVIADIIKAI</sequence>
<evidence type="ECO:0000313" key="1">
    <source>
        <dbReference type="EMBL" id="GFD06229.1"/>
    </source>
</evidence>
<feature type="non-terminal residue" evidence="1">
    <location>
        <position position="1"/>
    </location>
</feature>
<name>A0A699TAB2_TANCI</name>